<feature type="signal peptide" evidence="1">
    <location>
        <begin position="1"/>
        <end position="22"/>
    </location>
</feature>
<proteinExistence type="predicted"/>
<dbReference type="RefSeq" id="WP_114279723.1">
    <property type="nucleotide sequence ID" value="NZ_QPJY01000004.1"/>
</dbReference>
<dbReference type="EMBL" id="QPJY01000004">
    <property type="protein sequence ID" value="RCX30741.1"/>
    <property type="molecule type" value="Genomic_DNA"/>
</dbReference>
<dbReference type="Proteomes" id="UP000252707">
    <property type="component" value="Unassembled WGS sequence"/>
</dbReference>
<gene>
    <name evidence="2" type="ORF">DFQ59_104177</name>
</gene>
<dbReference type="OrthoDB" id="8480939at2"/>
<evidence type="ECO:0000256" key="1">
    <source>
        <dbReference type="SAM" id="SignalP"/>
    </source>
</evidence>
<accession>A0A369CB26</accession>
<keyword evidence="1" id="KW-0732">Signal</keyword>
<comment type="caution">
    <text evidence="2">The sequence shown here is derived from an EMBL/GenBank/DDBJ whole genome shotgun (WGS) entry which is preliminary data.</text>
</comment>
<organism evidence="2 3">
    <name type="scientific">Thioalbus denitrificans</name>
    <dbReference type="NCBI Taxonomy" id="547122"/>
    <lineage>
        <taxon>Bacteria</taxon>
        <taxon>Pseudomonadati</taxon>
        <taxon>Pseudomonadota</taxon>
        <taxon>Gammaproteobacteria</taxon>
        <taxon>Chromatiales</taxon>
        <taxon>Ectothiorhodospiraceae</taxon>
        <taxon>Thioalbus</taxon>
    </lineage>
</organism>
<sequence length="83" mass="8792">MNNVKILLLTLGLLALSAPALAFHCPADMKKIDAALEQGTGLSEQQLAEVKALRAEGEEQHKAGRHAESVATLAKAMEMLGVQ</sequence>
<evidence type="ECO:0000313" key="2">
    <source>
        <dbReference type="EMBL" id="RCX30741.1"/>
    </source>
</evidence>
<dbReference type="AlphaFoldDB" id="A0A369CB26"/>
<protein>
    <submittedName>
        <fullName evidence="2">Uncharacterized protein</fullName>
    </submittedName>
</protein>
<keyword evidence="3" id="KW-1185">Reference proteome</keyword>
<reference evidence="2 3" key="1">
    <citation type="submission" date="2018-07" db="EMBL/GenBank/DDBJ databases">
        <title>Genomic Encyclopedia of Type Strains, Phase IV (KMG-IV): sequencing the most valuable type-strain genomes for metagenomic binning, comparative biology and taxonomic classification.</title>
        <authorList>
            <person name="Goeker M."/>
        </authorList>
    </citation>
    <scope>NUCLEOTIDE SEQUENCE [LARGE SCALE GENOMIC DNA]</scope>
    <source>
        <strain evidence="2 3">DSM 26407</strain>
    </source>
</reference>
<feature type="chain" id="PRO_5016777695" evidence="1">
    <location>
        <begin position="23"/>
        <end position="83"/>
    </location>
</feature>
<name>A0A369CB26_9GAMM</name>
<evidence type="ECO:0000313" key="3">
    <source>
        <dbReference type="Proteomes" id="UP000252707"/>
    </source>
</evidence>